<protein>
    <submittedName>
        <fullName evidence="1">Uncharacterized protein</fullName>
    </submittedName>
</protein>
<gene>
    <name evidence="1" type="ORF">LPB303_12345</name>
</gene>
<evidence type="ECO:0000313" key="1">
    <source>
        <dbReference type="EMBL" id="OAD44431.1"/>
    </source>
</evidence>
<evidence type="ECO:0000313" key="2">
    <source>
        <dbReference type="Proteomes" id="UP000076923"/>
    </source>
</evidence>
<proteinExistence type="predicted"/>
<comment type="caution">
    <text evidence="1">The sequence shown here is derived from an EMBL/GenBank/DDBJ whole genome shotgun (WGS) entry which is preliminary data.</text>
</comment>
<accession>A0A176T9R6</accession>
<dbReference type="EMBL" id="LVWE01000050">
    <property type="protein sequence ID" value="OAD44431.1"/>
    <property type="molecule type" value="Genomic_DNA"/>
</dbReference>
<dbReference type="STRING" id="1333662.LPB303_12345"/>
<sequence length="113" mass="13749">MLQVGNKQKRTMEEIDKVDVRFINDEEINENAYLWRYMDIHKFLSFIFNKSLYFTRLDNFEDSKEGITIEHLFYKNLKKKMDNHPMFDRVRNYLSVESLGGEMNKIDDELKKI</sequence>
<organism evidence="1 2">
    <name type="scientific">Polaribacter atrinae</name>
    <dbReference type="NCBI Taxonomy" id="1333662"/>
    <lineage>
        <taxon>Bacteria</taxon>
        <taxon>Pseudomonadati</taxon>
        <taxon>Bacteroidota</taxon>
        <taxon>Flavobacteriia</taxon>
        <taxon>Flavobacteriales</taxon>
        <taxon>Flavobacteriaceae</taxon>
    </lineage>
</organism>
<reference evidence="1 2" key="1">
    <citation type="submission" date="2016-02" db="EMBL/GenBank/DDBJ databases">
        <title>Draft genome sequence of Polaribacter atrinae KACC17473.</title>
        <authorList>
            <person name="Shin S.-K."/>
            <person name="Yi H."/>
        </authorList>
    </citation>
    <scope>NUCLEOTIDE SEQUENCE [LARGE SCALE GENOMIC DNA]</scope>
    <source>
        <strain evidence="1 2">KACC 17473</strain>
    </source>
</reference>
<name>A0A176T9R6_9FLAO</name>
<keyword evidence="2" id="KW-1185">Reference proteome</keyword>
<dbReference type="Proteomes" id="UP000076923">
    <property type="component" value="Unassembled WGS sequence"/>
</dbReference>
<dbReference type="AlphaFoldDB" id="A0A176T9R6"/>